<proteinExistence type="predicted"/>
<dbReference type="EMBL" id="OW152813">
    <property type="protein sequence ID" value="CAH2034337.1"/>
    <property type="molecule type" value="Genomic_DNA"/>
</dbReference>
<protein>
    <submittedName>
        <fullName evidence="1">Uncharacterized protein</fullName>
    </submittedName>
</protein>
<sequence length="83" mass="9313">MKGIKILRATRKFCGDSAIGYIKIKRYGESCTVKTRVTPEHEVLSGYRVTMVINESKAWFSPANAKIVQPLKVGVNMLPYCYG</sequence>
<keyword evidence="2" id="KW-1185">Reference proteome</keyword>
<feature type="non-terminal residue" evidence="1">
    <location>
        <position position="83"/>
    </location>
</feature>
<evidence type="ECO:0000313" key="2">
    <source>
        <dbReference type="Proteomes" id="UP000837857"/>
    </source>
</evidence>
<reference evidence="1" key="1">
    <citation type="submission" date="2022-03" db="EMBL/GenBank/DDBJ databases">
        <authorList>
            <person name="Martin H S."/>
        </authorList>
    </citation>
    <scope>NUCLEOTIDE SEQUENCE</scope>
</reference>
<name>A0ABN8HNB3_9NEOP</name>
<accession>A0ABN8HNB3</accession>
<evidence type="ECO:0000313" key="1">
    <source>
        <dbReference type="EMBL" id="CAH2034337.1"/>
    </source>
</evidence>
<organism evidence="1 2">
    <name type="scientific">Iphiclides podalirius</name>
    <name type="common">scarce swallowtail</name>
    <dbReference type="NCBI Taxonomy" id="110791"/>
    <lineage>
        <taxon>Eukaryota</taxon>
        <taxon>Metazoa</taxon>
        <taxon>Ecdysozoa</taxon>
        <taxon>Arthropoda</taxon>
        <taxon>Hexapoda</taxon>
        <taxon>Insecta</taxon>
        <taxon>Pterygota</taxon>
        <taxon>Neoptera</taxon>
        <taxon>Endopterygota</taxon>
        <taxon>Lepidoptera</taxon>
        <taxon>Glossata</taxon>
        <taxon>Ditrysia</taxon>
        <taxon>Papilionoidea</taxon>
        <taxon>Papilionidae</taxon>
        <taxon>Papilioninae</taxon>
        <taxon>Iphiclides</taxon>
    </lineage>
</organism>
<gene>
    <name evidence="1" type="ORF">IPOD504_LOCUS86</name>
</gene>
<dbReference type="Proteomes" id="UP000837857">
    <property type="component" value="Chromosome 1"/>
</dbReference>